<dbReference type="SUPFAM" id="SSF64005">
    <property type="entry name" value="Undecaprenyl diphosphate synthase"/>
    <property type="match status" value="1"/>
</dbReference>
<dbReference type="PANTHER" id="PTHR10291:SF0">
    <property type="entry name" value="DEHYDRODOLICHYL DIPHOSPHATE SYNTHASE 2"/>
    <property type="match status" value="1"/>
</dbReference>
<dbReference type="NCBIfam" id="NF011405">
    <property type="entry name" value="PRK14830.1"/>
    <property type="match status" value="1"/>
</dbReference>
<evidence type="ECO:0000313" key="4">
    <source>
        <dbReference type="Proteomes" id="UP001597510"/>
    </source>
</evidence>
<accession>A0ABW5JC93</accession>
<name>A0ABW5JC93_9BACT</name>
<comment type="similarity">
    <text evidence="2">Belongs to the UPP synthase family.</text>
</comment>
<comment type="caution">
    <text evidence="3">The sequence shown here is derived from an EMBL/GenBank/DDBJ whole genome shotgun (WGS) entry which is preliminary data.</text>
</comment>
<comment type="subunit">
    <text evidence="2">Homodimer.</text>
</comment>
<feature type="binding site" evidence="2">
    <location>
        <position position="32"/>
    </location>
    <ligand>
        <name>substrate</name>
    </ligand>
</feature>
<feature type="active site" description="Proton acceptor" evidence="2">
    <location>
        <position position="67"/>
    </location>
</feature>
<organism evidence="3 4">
    <name type="scientific">Emticicia soli</name>
    <dbReference type="NCBI Taxonomy" id="2027878"/>
    <lineage>
        <taxon>Bacteria</taxon>
        <taxon>Pseudomonadati</taxon>
        <taxon>Bacteroidota</taxon>
        <taxon>Cytophagia</taxon>
        <taxon>Cytophagales</taxon>
        <taxon>Leadbetterellaceae</taxon>
        <taxon>Emticicia</taxon>
    </lineage>
</organism>
<reference evidence="4" key="1">
    <citation type="journal article" date="2019" name="Int. J. Syst. Evol. Microbiol.">
        <title>The Global Catalogue of Microorganisms (GCM) 10K type strain sequencing project: providing services to taxonomists for standard genome sequencing and annotation.</title>
        <authorList>
            <consortium name="The Broad Institute Genomics Platform"/>
            <consortium name="The Broad Institute Genome Sequencing Center for Infectious Disease"/>
            <person name="Wu L."/>
            <person name="Ma J."/>
        </authorList>
    </citation>
    <scope>NUCLEOTIDE SEQUENCE [LARGE SCALE GENOMIC DNA]</scope>
    <source>
        <strain evidence="4">KCTC 52344</strain>
    </source>
</reference>
<dbReference type="NCBIfam" id="TIGR00055">
    <property type="entry name" value="uppS"/>
    <property type="match status" value="1"/>
</dbReference>
<dbReference type="Pfam" id="PF01255">
    <property type="entry name" value="Prenyltransf"/>
    <property type="match status" value="1"/>
</dbReference>
<protein>
    <recommendedName>
        <fullName evidence="2">Isoprenyl transferase</fullName>
        <ecNumber evidence="2">2.5.1.-</ecNumber>
    </recommendedName>
</protein>
<proteinExistence type="inferred from homology"/>
<dbReference type="PROSITE" id="PS01066">
    <property type="entry name" value="UPP_SYNTHASE"/>
    <property type="match status" value="1"/>
</dbReference>
<feature type="binding site" evidence="2">
    <location>
        <begin position="64"/>
        <end position="66"/>
    </location>
    <ligand>
        <name>substrate</name>
    </ligand>
</feature>
<dbReference type="EMBL" id="JBHULC010000038">
    <property type="protein sequence ID" value="MFD2523687.1"/>
    <property type="molecule type" value="Genomic_DNA"/>
</dbReference>
<dbReference type="EC" id="2.5.1.-" evidence="2"/>
<keyword evidence="2" id="KW-0479">Metal-binding</keyword>
<evidence type="ECO:0000256" key="1">
    <source>
        <dbReference type="ARBA" id="ARBA00022679"/>
    </source>
</evidence>
<feature type="binding site" evidence="2">
    <location>
        <position position="206"/>
    </location>
    <ligand>
        <name>Mg(2+)</name>
        <dbReference type="ChEBI" id="CHEBI:18420"/>
    </ligand>
</feature>
<feature type="binding site" evidence="2">
    <location>
        <begin position="193"/>
        <end position="195"/>
    </location>
    <ligand>
        <name>substrate</name>
    </ligand>
</feature>
<dbReference type="InterPro" id="IPR036424">
    <property type="entry name" value="UPP_synth-like_sf"/>
</dbReference>
<dbReference type="InterPro" id="IPR018520">
    <property type="entry name" value="UPP_synth-like_CS"/>
</dbReference>
<dbReference type="GO" id="GO:0016740">
    <property type="term" value="F:transferase activity"/>
    <property type="evidence" value="ECO:0007669"/>
    <property type="project" value="UniProtKB-KW"/>
</dbReference>
<gene>
    <name evidence="3" type="ORF">ACFSR2_22500</name>
</gene>
<dbReference type="PANTHER" id="PTHR10291">
    <property type="entry name" value="DEHYDRODOLICHYL DIPHOSPHATE SYNTHASE FAMILY MEMBER"/>
    <property type="match status" value="1"/>
</dbReference>
<feature type="binding site" evidence="2">
    <location>
        <position position="24"/>
    </location>
    <ligand>
        <name>substrate</name>
    </ligand>
</feature>
<dbReference type="Gene3D" id="3.40.1180.10">
    <property type="entry name" value="Decaprenyl diphosphate synthase-like"/>
    <property type="match status" value="1"/>
</dbReference>
<feature type="binding site" evidence="2">
    <location>
        <position position="187"/>
    </location>
    <ligand>
        <name>substrate</name>
    </ligand>
</feature>
<feature type="binding site" evidence="2">
    <location>
        <position position="36"/>
    </location>
    <ligand>
        <name>substrate</name>
    </ligand>
</feature>
<feature type="binding site" evidence="2">
    <location>
        <position position="19"/>
    </location>
    <ligand>
        <name>Mg(2+)</name>
        <dbReference type="ChEBI" id="CHEBI:18420"/>
    </ligand>
</feature>
<feature type="binding site" evidence="2">
    <location>
        <position position="68"/>
    </location>
    <ligand>
        <name>substrate</name>
    </ligand>
</feature>
<dbReference type="HAMAP" id="MF_01139">
    <property type="entry name" value="ISPT"/>
    <property type="match status" value="1"/>
</dbReference>
<dbReference type="Proteomes" id="UP001597510">
    <property type="component" value="Unassembled WGS sequence"/>
</dbReference>
<feature type="binding site" evidence="2">
    <location>
        <position position="70"/>
    </location>
    <ligand>
        <name>substrate</name>
    </ligand>
</feature>
<sequence>MKENINLSNLPKHIAVIMDGNGRWAKKQGALRIFGHHHGIKSVRDTVEGCVELGVKYLTMYTFSTENWNRPKLEVDGIMQLLIKTIGEEVPDLNKNNVRLKAIGDIESLPKSARKKLLDSIELTKHNTGLTLTLALSYSGKWEIVQATKKIAQEIKSGALAIDEITEDVFAKFLATEDAPDVDLMIRTGGDHRISNYLLWQIAYAELYFMDDLYWPEFRRHHLFEAIYEYQQRERRFGKTSEQLPSTLKEV</sequence>
<keyword evidence="1 2" id="KW-0808">Transferase</keyword>
<comment type="cofactor">
    <cofactor evidence="2">
        <name>Mg(2+)</name>
        <dbReference type="ChEBI" id="CHEBI:18420"/>
    </cofactor>
    <text evidence="2">Binds 2 magnesium ions per subunit.</text>
</comment>
<keyword evidence="2" id="KW-0460">Magnesium</keyword>
<comment type="function">
    <text evidence="2">Catalyzes the condensation of isopentenyl diphosphate (IPP) with allylic pyrophosphates generating different type of terpenoids.</text>
</comment>
<evidence type="ECO:0000313" key="3">
    <source>
        <dbReference type="EMBL" id="MFD2523687.1"/>
    </source>
</evidence>
<dbReference type="CDD" id="cd00475">
    <property type="entry name" value="Cis_IPPS"/>
    <property type="match status" value="1"/>
</dbReference>
<feature type="active site" evidence="2">
    <location>
        <position position="19"/>
    </location>
</feature>
<dbReference type="InterPro" id="IPR001441">
    <property type="entry name" value="UPP_synth-like"/>
</dbReference>
<feature type="binding site" evidence="2">
    <location>
        <begin position="20"/>
        <end position="23"/>
    </location>
    <ligand>
        <name>substrate</name>
    </ligand>
</feature>
<evidence type="ECO:0000256" key="2">
    <source>
        <dbReference type="HAMAP-Rule" id="MF_01139"/>
    </source>
</evidence>
<keyword evidence="4" id="KW-1185">Reference proteome</keyword>
<dbReference type="RefSeq" id="WP_340233825.1">
    <property type="nucleotide sequence ID" value="NZ_JBBEWC010000001.1"/>
</dbReference>